<name>A0ABR0PKD2_GOSAR</name>
<protein>
    <recommendedName>
        <fullName evidence="4">DUF4283 domain-containing protein</fullName>
    </recommendedName>
</protein>
<organism evidence="2 3">
    <name type="scientific">Gossypium arboreum</name>
    <name type="common">Tree cotton</name>
    <name type="synonym">Gossypium nanking</name>
    <dbReference type="NCBI Taxonomy" id="29729"/>
    <lineage>
        <taxon>Eukaryota</taxon>
        <taxon>Viridiplantae</taxon>
        <taxon>Streptophyta</taxon>
        <taxon>Embryophyta</taxon>
        <taxon>Tracheophyta</taxon>
        <taxon>Spermatophyta</taxon>
        <taxon>Magnoliopsida</taxon>
        <taxon>eudicotyledons</taxon>
        <taxon>Gunneridae</taxon>
        <taxon>Pentapetalae</taxon>
        <taxon>rosids</taxon>
        <taxon>malvids</taxon>
        <taxon>Malvales</taxon>
        <taxon>Malvaceae</taxon>
        <taxon>Malvoideae</taxon>
        <taxon>Gossypium</taxon>
    </lineage>
</organism>
<reference evidence="2 3" key="1">
    <citation type="submission" date="2023-03" db="EMBL/GenBank/DDBJ databases">
        <title>WGS of Gossypium arboreum.</title>
        <authorList>
            <person name="Yu D."/>
        </authorList>
    </citation>
    <scope>NUCLEOTIDE SEQUENCE [LARGE SCALE GENOMIC DNA]</scope>
    <source>
        <tissue evidence="2">Leaf</tissue>
    </source>
</reference>
<evidence type="ECO:0008006" key="4">
    <source>
        <dbReference type="Google" id="ProtNLM"/>
    </source>
</evidence>
<keyword evidence="3" id="KW-1185">Reference proteome</keyword>
<gene>
    <name evidence="2" type="ORF">PVK06_019653</name>
</gene>
<evidence type="ECO:0000313" key="2">
    <source>
        <dbReference type="EMBL" id="KAK5824867.1"/>
    </source>
</evidence>
<dbReference type="Proteomes" id="UP001358586">
    <property type="component" value="Chromosome 6"/>
</dbReference>
<feature type="compositionally biased region" description="Basic and acidic residues" evidence="1">
    <location>
        <begin position="164"/>
        <end position="175"/>
    </location>
</feature>
<proteinExistence type="predicted"/>
<sequence length="248" mass="28141">MLVGSMKPLGRDVKGRVDDDLQILEDDVTIGMEDGLPSIRFSKRIHQALYKSMTYPSNMVAWIRFPGILGFMYLKSVLTNIGEMVGHVIKQDDQTGNAQRGHFVRMRHLKDMYNFESGQEGQKYEGTLPSVDCGNSNYANKNVENENFRPWMLFDHRRKRNVRKQSDDRKAKKGADSSGSRFDILQNLRENNKELISDANPINSTSFKGKGVAIYNSPLGEDHTIRKRDLNDGAVISKLSLDWLADLG</sequence>
<comment type="caution">
    <text evidence="2">The sequence shown here is derived from an EMBL/GenBank/DDBJ whole genome shotgun (WGS) entry which is preliminary data.</text>
</comment>
<accession>A0ABR0PKD2</accession>
<feature type="region of interest" description="Disordered" evidence="1">
    <location>
        <begin position="159"/>
        <end position="181"/>
    </location>
</feature>
<dbReference type="EMBL" id="JARKNE010000006">
    <property type="protein sequence ID" value="KAK5824867.1"/>
    <property type="molecule type" value="Genomic_DNA"/>
</dbReference>
<evidence type="ECO:0000256" key="1">
    <source>
        <dbReference type="SAM" id="MobiDB-lite"/>
    </source>
</evidence>
<evidence type="ECO:0000313" key="3">
    <source>
        <dbReference type="Proteomes" id="UP001358586"/>
    </source>
</evidence>